<comment type="similarity">
    <text evidence="2 8">Belongs to the Mediator complex subunit 4 family.</text>
</comment>
<keyword evidence="5 8" id="KW-0804">Transcription</keyword>
<keyword evidence="11" id="KW-1185">Reference proteome</keyword>
<evidence type="ECO:0000313" key="10">
    <source>
        <dbReference type="EMBL" id="PAV85038.1"/>
    </source>
</evidence>
<evidence type="ECO:0000256" key="2">
    <source>
        <dbReference type="ARBA" id="ARBA00009626"/>
    </source>
</evidence>
<feature type="compositionally biased region" description="Polar residues" evidence="9">
    <location>
        <begin position="164"/>
        <end position="179"/>
    </location>
</feature>
<dbReference type="EMBL" id="LIAE01006806">
    <property type="protein sequence ID" value="PAV85038.1"/>
    <property type="molecule type" value="Genomic_DNA"/>
</dbReference>
<feature type="compositionally biased region" description="Polar residues" evidence="9">
    <location>
        <begin position="227"/>
        <end position="253"/>
    </location>
</feature>
<keyword evidence="8" id="KW-0010">Activator</keyword>
<gene>
    <name evidence="8" type="primary">MED4</name>
    <name evidence="10" type="ORF">WR25_04480</name>
</gene>
<sequence>MSELSLRDNMSECVDDIENIVKQIMDSLLNHRHQKSGESLTNLVKLFDTKQADLRQLLGKVEEFHERATLTRELEGCVKERDELINEVLTNLQGAELALTSTVFQANRKLKLVREAEARPVNSEAIIKVAHQISKGSSVAAPFNWQIGDPSRPFPTEPEFRESSLMTGRQTAHPTSQSYSLARQFANTQIRTPPQMGRPGGMPSPMLTQQKGLSPSKGFPGAVASPRSGQITRIPSGSLSGKTPPIQQTTPGQAQIKRPAQSPHTSSPNINIGNGQGPSASSTTMPLPVNQVENMSSDSSSSSSSDDETPS</sequence>
<comment type="subcellular location">
    <subcellularLocation>
        <location evidence="1 8">Nucleus</location>
    </subcellularLocation>
</comment>
<dbReference type="STRING" id="2018661.A0A2A2LG19"/>
<keyword evidence="6 8" id="KW-0539">Nucleus</keyword>
<evidence type="ECO:0000256" key="9">
    <source>
        <dbReference type="SAM" id="MobiDB-lite"/>
    </source>
</evidence>
<protein>
    <recommendedName>
        <fullName evidence="3 8">Mediator of RNA polymerase II transcription subunit 4</fullName>
    </recommendedName>
    <alternativeName>
        <fullName evidence="7 8">Mediator complex subunit 4</fullName>
    </alternativeName>
</protein>
<keyword evidence="4 8" id="KW-0805">Transcription regulation</keyword>
<evidence type="ECO:0000256" key="7">
    <source>
        <dbReference type="ARBA" id="ARBA00031257"/>
    </source>
</evidence>
<dbReference type="PANTHER" id="PTHR13208">
    <property type="entry name" value="MEDIATOR OF RNA POLYMERASE II TRANSCRIPTION SUBUNIT 4"/>
    <property type="match status" value="1"/>
</dbReference>
<dbReference type="GO" id="GO:0006357">
    <property type="term" value="P:regulation of transcription by RNA polymerase II"/>
    <property type="evidence" value="ECO:0007669"/>
    <property type="project" value="InterPro"/>
</dbReference>
<dbReference type="GO" id="GO:0070847">
    <property type="term" value="C:core mediator complex"/>
    <property type="evidence" value="ECO:0007669"/>
    <property type="project" value="TreeGrafter"/>
</dbReference>
<evidence type="ECO:0000256" key="6">
    <source>
        <dbReference type="ARBA" id="ARBA00023242"/>
    </source>
</evidence>
<evidence type="ECO:0000256" key="8">
    <source>
        <dbReference type="RuleBase" id="RU364141"/>
    </source>
</evidence>
<dbReference type="GO" id="GO:0016592">
    <property type="term" value="C:mediator complex"/>
    <property type="evidence" value="ECO:0007669"/>
    <property type="project" value="InterPro"/>
</dbReference>
<comment type="function">
    <text evidence="8">Component of the Mediator complex, a coactivator involved in the regulated transcription of nearly all RNA polymerase II-dependent genes. Mediator functions as a bridge to convey information from gene-specific regulatory proteins to the basal RNA polymerase II transcription machinery. Mediator is recruited to promoters by direct interactions with regulatory proteins and serves as a scaffold for the assembly of a functional preinitiation complex with RNA polymerase II and the general transcription factors.</text>
</comment>
<dbReference type="GO" id="GO:0003712">
    <property type="term" value="F:transcription coregulator activity"/>
    <property type="evidence" value="ECO:0007669"/>
    <property type="project" value="InterPro"/>
</dbReference>
<feature type="region of interest" description="Disordered" evidence="9">
    <location>
        <begin position="191"/>
        <end position="311"/>
    </location>
</feature>
<dbReference type="OrthoDB" id="1929813at2759"/>
<evidence type="ECO:0000256" key="4">
    <source>
        <dbReference type="ARBA" id="ARBA00023015"/>
    </source>
</evidence>
<name>A0A2A2LG19_9BILA</name>
<comment type="subunit">
    <text evidence="8">Component of the Mediator complex.</text>
</comment>
<dbReference type="InterPro" id="IPR019258">
    <property type="entry name" value="Mediator_Med4"/>
</dbReference>
<dbReference type="PANTHER" id="PTHR13208:SF2">
    <property type="entry name" value="MEDIATOR OF RNA POLYMERASE II TRANSCRIPTION SUBUNIT 4"/>
    <property type="match status" value="1"/>
</dbReference>
<proteinExistence type="inferred from homology"/>
<evidence type="ECO:0000256" key="1">
    <source>
        <dbReference type="ARBA" id="ARBA00004123"/>
    </source>
</evidence>
<comment type="caution">
    <text evidence="10">The sequence shown here is derived from an EMBL/GenBank/DDBJ whole genome shotgun (WGS) entry which is preliminary data.</text>
</comment>
<accession>A0A2A2LG19</accession>
<organism evidence="10 11">
    <name type="scientific">Diploscapter pachys</name>
    <dbReference type="NCBI Taxonomy" id="2018661"/>
    <lineage>
        <taxon>Eukaryota</taxon>
        <taxon>Metazoa</taxon>
        <taxon>Ecdysozoa</taxon>
        <taxon>Nematoda</taxon>
        <taxon>Chromadorea</taxon>
        <taxon>Rhabditida</taxon>
        <taxon>Rhabditina</taxon>
        <taxon>Rhabditomorpha</taxon>
        <taxon>Rhabditoidea</taxon>
        <taxon>Rhabditidae</taxon>
        <taxon>Diploscapter</taxon>
    </lineage>
</organism>
<dbReference type="AlphaFoldDB" id="A0A2A2LG19"/>
<evidence type="ECO:0000256" key="5">
    <source>
        <dbReference type="ARBA" id="ARBA00023163"/>
    </source>
</evidence>
<reference evidence="10 11" key="1">
    <citation type="journal article" date="2017" name="Curr. Biol.">
        <title>Genome architecture and evolution of a unichromosomal asexual nematode.</title>
        <authorList>
            <person name="Fradin H."/>
            <person name="Zegar C."/>
            <person name="Gutwein M."/>
            <person name="Lucas J."/>
            <person name="Kovtun M."/>
            <person name="Corcoran D."/>
            <person name="Baugh L.R."/>
            <person name="Kiontke K."/>
            <person name="Gunsalus K."/>
            <person name="Fitch D.H."/>
            <person name="Piano F."/>
        </authorList>
    </citation>
    <scope>NUCLEOTIDE SEQUENCE [LARGE SCALE GENOMIC DNA]</scope>
    <source>
        <strain evidence="10">PF1309</strain>
    </source>
</reference>
<dbReference type="Pfam" id="PF10018">
    <property type="entry name" value="Med4"/>
    <property type="match status" value="1"/>
</dbReference>
<evidence type="ECO:0000313" key="11">
    <source>
        <dbReference type="Proteomes" id="UP000218231"/>
    </source>
</evidence>
<dbReference type="Proteomes" id="UP000218231">
    <property type="component" value="Unassembled WGS sequence"/>
</dbReference>
<feature type="compositionally biased region" description="Polar residues" evidence="9">
    <location>
        <begin position="262"/>
        <end position="295"/>
    </location>
</feature>
<feature type="region of interest" description="Disordered" evidence="9">
    <location>
        <begin position="155"/>
        <end position="179"/>
    </location>
</feature>
<evidence type="ECO:0000256" key="3">
    <source>
        <dbReference type="ARBA" id="ARBA00020629"/>
    </source>
</evidence>